<protein>
    <submittedName>
        <fullName evidence="2">Uncharacterized protein</fullName>
    </submittedName>
</protein>
<proteinExistence type="predicted"/>
<accession>A0A3P8FJ48</accession>
<evidence type="ECO:0000256" key="1">
    <source>
        <dbReference type="SAM" id="MobiDB-lite"/>
    </source>
</evidence>
<gene>
    <name evidence="2" type="ORF">HPBE_LOCUS21120</name>
</gene>
<sequence length="116" mass="13074">MFTMPTIGATKAQIAKIANTLKKAPEEAERQTATAPDRNRASSDESTRNERGLNIGEKARSPYFQAIQFRGVEQRGRRATTTWSSWRKTKPTVDMTSNSRRAPWRQKTISSTDTKA</sequence>
<feature type="region of interest" description="Disordered" evidence="1">
    <location>
        <begin position="21"/>
        <end position="116"/>
    </location>
</feature>
<dbReference type="EMBL" id="UZAH01032717">
    <property type="protein sequence ID" value="VDP23449.1"/>
    <property type="molecule type" value="Genomic_DNA"/>
</dbReference>
<organism evidence="2">
    <name type="scientific">Heligmosomoides polygyrus</name>
    <name type="common">Parasitic roundworm</name>
    <dbReference type="NCBI Taxonomy" id="6339"/>
    <lineage>
        <taxon>Eukaryota</taxon>
        <taxon>Metazoa</taxon>
        <taxon>Ecdysozoa</taxon>
        <taxon>Nematoda</taxon>
        <taxon>Chromadorea</taxon>
        <taxon>Rhabditida</taxon>
        <taxon>Rhabditina</taxon>
        <taxon>Rhabditomorpha</taxon>
        <taxon>Strongyloidea</taxon>
        <taxon>Heligmosomidae</taxon>
        <taxon>Heligmosomoides</taxon>
    </lineage>
</organism>
<feature type="compositionally biased region" description="Polar residues" evidence="1">
    <location>
        <begin position="107"/>
        <end position="116"/>
    </location>
</feature>
<name>A0A3P8FJ48_HELPZ</name>
<reference evidence="2" key="1">
    <citation type="submission" date="2018-11" db="EMBL/GenBank/DDBJ databases">
        <authorList>
            <consortium name="Pathogen Informatics"/>
        </authorList>
    </citation>
    <scope>NUCLEOTIDE SEQUENCE [LARGE SCALE GENOMIC DNA]</scope>
</reference>
<feature type="compositionally biased region" description="Basic and acidic residues" evidence="1">
    <location>
        <begin position="37"/>
        <end position="51"/>
    </location>
</feature>
<evidence type="ECO:0000313" key="2">
    <source>
        <dbReference type="EMBL" id="VDP23449.1"/>
    </source>
</evidence>
<dbReference type="AlphaFoldDB" id="A0A3P8FJ48"/>